<feature type="domain" description="Amino acid transporter transmembrane" evidence="7">
    <location>
        <begin position="69"/>
        <end position="416"/>
    </location>
</feature>
<dbReference type="GO" id="GO:0015179">
    <property type="term" value="F:L-amino acid transmembrane transporter activity"/>
    <property type="evidence" value="ECO:0007669"/>
    <property type="project" value="TreeGrafter"/>
</dbReference>
<evidence type="ECO:0000256" key="4">
    <source>
        <dbReference type="ARBA" id="ARBA00023136"/>
    </source>
</evidence>
<dbReference type="AlphaFoldDB" id="A0A2J7Q811"/>
<feature type="transmembrane region" description="Helical" evidence="6">
    <location>
        <begin position="99"/>
        <end position="117"/>
    </location>
</feature>
<proteinExistence type="predicted"/>
<dbReference type="InterPro" id="IPR013057">
    <property type="entry name" value="AA_transpt_TM"/>
</dbReference>
<feature type="compositionally biased region" description="Basic and acidic residues" evidence="5">
    <location>
        <begin position="42"/>
        <end position="51"/>
    </location>
</feature>
<dbReference type="Proteomes" id="UP000235965">
    <property type="component" value="Unassembled WGS sequence"/>
</dbReference>
<comment type="caution">
    <text evidence="8">The sequence shown here is derived from an EMBL/GenBank/DDBJ whole genome shotgun (WGS) entry which is preliminary data.</text>
</comment>
<evidence type="ECO:0000259" key="7">
    <source>
        <dbReference type="Pfam" id="PF01490"/>
    </source>
</evidence>
<dbReference type="GO" id="GO:0005774">
    <property type="term" value="C:vacuolar membrane"/>
    <property type="evidence" value="ECO:0007669"/>
    <property type="project" value="TreeGrafter"/>
</dbReference>
<keyword evidence="9" id="KW-1185">Reference proteome</keyword>
<feature type="transmembrane region" description="Helical" evidence="6">
    <location>
        <begin position="227"/>
        <end position="249"/>
    </location>
</feature>
<organism evidence="8 9">
    <name type="scientific">Cryptotermes secundus</name>
    <dbReference type="NCBI Taxonomy" id="105785"/>
    <lineage>
        <taxon>Eukaryota</taxon>
        <taxon>Metazoa</taxon>
        <taxon>Ecdysozoa</taxon>
        <taxon>Arthropoda</taxon>
        <taxon>Hexapoda</taxon>
        <taxon>Insecta</taxon>
        <taxon>Pterygota</taxon>
        <taxon>Neoptera</taxon>
        <taxon>Polyneoptera</taxon>
        <taxon>Dictyoptera</taxon>
        <taxon>Blattodea</taxon>
        <taxon>Blattoidea</taxon>
        <taxon>Termitoidae</taxon>
        <taxon>Kalotermitidae</taxon>
        <taxon>Cryptotermitinae</taxon>
        <taxon>Cryptotermes</taxon>
    </lineage>
</organism>
<feature type="transmembrane region" description="Helical" evidence="6">
    <location>
        <begin position="165"/>
        <end position="183"/>
    </location>
</feature>
<dbReference type="OrthoDB" id="1684102at2759"/>
<evidence type="ECO:0000256" key="2">
    <source>
        <dbReference type="ARBA" id="ARBA00022692"/>
    </source>
</evidence>
<keyword evidence="3 6" id="KW-1133">Transmembrane helix</keyword>
<evidence type="ECO:0000256" key="5">
    <source>
        <dbReference type="SAM" id="MobiDB-lite"/>
    </source>
</evidence>
<feature type="transmembrane region" description="Helical" evidence="6">
    <location>
        <begin position="301"/>
        <end position="323"/>
    </location>
</feature>
<feature type="non-terminal residue" evidence="8">
    <location>
        <position position="417"/>
    </location>
</feature>
<keyword evidence="2 6" id="KW-0812">Transmembrane</keyword>
<dbReference type="Gene3D" id="1.20.1740.10">
    <property type="entry name" value="Amino acid/polyamine transporter I"/>
    <property type="match status" value="1"/>
</dbReference>
<feature type="transmembrane region" description="Helical" evidence="6">
    <location>
        <begin position="269"/>
        <end position="289"/>
    </location>
</feature>
<feature type="region of interest" description="Disordered" evidence="5">
    <location>
        <begin position="1"/>
        <end position="51"/>
    </location>
</feature>
<evidence type="ECO:0000256" key="1">
    <source>
        <dbReference type="ARBA" id="ARBA00004141"/>
    </source>
</evidence>
<name>A0A2J7Q811_9NEOP</name>
<dbReference type="PANTHER" id="PTHR22950:SF349">
    <property type="entry name" value="AMINO ACID TRANSPORTER TRANSMEMBRANE DOMAIN-CONTAINING PROTEIN"/>
    <property type="match status" value="1"/>
</dbReference>
<gene>
    <name evidence="8" type="ORF">B7P43_G16625</name>
</gene>
<reference evidence="8 9" key="1">
    <citation type="submission" date="2017-12" db="EMBL/GenBank/DDBJ databases">
        <title>Hemimetabolous genomes reveal molecular basis of termite eusociality.</title>
        <authorList>
            <person name="Harrison M.C."/>
            <person name="Jongepier E."/>
            <person name="Robertson H.M."/>
            <person name="Arning N."/>
            <person name="Bitard-Feildel T."/>
            <person name="Chao H."/>
            <person name="Childers C.P."/>
            <person name="Dinh H."/>
            <person name="Doddapaneni H."/>
            <person name="Dugan S."/>
            <person name="Gowin J."/>
            <person name="Greiner C."/>
            <person name="Han Y."/>
            <person name="Hu H."/>
            <person name="Hughes D.S.T."/>
            <person name="Huylmans A.-K."/>
            <person name="Kemena C."/>
            <person name="Kremer L.P.M."/>
            <person name="Lee S.L."/>
            <person name="Lopez-Ezquerra A."/>
            <person name="Mallet L."/>
            <person name="Monroy-Kuhn J.M."/>
            <person name="Moser A."/>
            <person name="Murali S.C."/>
            <person name="Muzny D.M."/>
            <person name="Otani S."/>
            <person name="Piulachs M.-D."/>
            <person name="Poelchau M."/>
            <person name="Qu J."/>
            <person name="Schaub F."/>
            <person name="Wada-Katsumata A."/>
            <person name="Worley K.C."/>
            <person name="Xie Q."/>
            <person name="Ylla G."/>
            <person name="Poulsen M."/>
            <person name="Gibbs R.A."/>
            <person name="Schal C."/>
            <person name="Richards S."/>
            <person name="Belles X."/>
            <person name="Korb J."/>
            <person name="Bornberg-Bauer E."/>
        </authorList>
    </citation>
    <scope>NUCLEOTIDE SEQUENCE [LARGE SCALE GENOMIC DNA]</scope>
    <source>
        <tissue evidence="8">Whole body</tissue>
    </source>
</reference>
<feature type="transmembrane region" description="Helical" evidence="6">
    <location>
        <begin position="390"/>
        <end position="414"/>
    </location>
</feature>
<protein>
    <recommendedName>
        <fullName evidence="7">Amino acid transporter transmembrane domain-containing protein</fullName>
    </recommendedName>
</protein>
<evidence type="ECO:0000313" key="9">
    <source>
        <dbReference type="Proteomes" id="UP000235965"/>
    </source>
</evidence>
<feature type="transmembrane region" description="Helical" evidence="6">
    <location>
        <begin position="343"/>
        <end position="362"/>
    </location>
</feature>
<evidence type="ECO:0000313" key="8">
    <source>
        <dbReference type="EMBL" id="PNF24724.1"/>
    </source>
</evidence>
<sequence>MDKGIAQEEESLADTHGGTKGGATATSLRYNHDGISKVTSPKPKDISVEDGKAPPAACPLIEGHGEVHHPTSFLETLIHLLKGNVGSGMFAMGDAFRNAGLIASPLITLLLGVICVYSQHMLLSGARELQRRTRSPVLPTFAETMELSFKTGPPKLHGFAKTVRLWINVFLCVTQMGFCSVYFVFISDNLKMVMDYYNAELDIHIHMTIILLPIMLSCWIRDLKYLVPLSLFANVAMTVGIAVTLYYISQELPAPSTREYIAPWTKIPLFFGTAIYSFEGIGLVLPLQNEMKQPEQFTRRFGVLNIGMTIVTCLLVIMGFLGYLKYGDNVQGSLTLNLPQQDILAQAVQLTICLGILFSYALQMYVPIEILWPHVLKRWGPFKYSSLTDIIFRSSLVLITCKYVTYLSLCVAYVSSF</sequence>
<dbReference type="EMBL" id="NEVH01016978">
    <property type="protein sequence ID" value="PNF24724.1"/>
    <property type="molecule type" value="Genomic_DNA"/>
</dbReference>
<evidence type="ECO:0000256" key="6">
    <source>
        <dbReference type="SAM" id="Phobius"/>
    </source>
</evidence>
<dbReference type="PANTHER" id="PTHR22950">
    <property type="entry name" value="AMINO ACID TRANSPORTER"/>
    <property type="match status" value="1"/>
</dbReference>
<accession>A0A2J7Q811</accession>
<evidence type="ECO:0000256" key="3">
    <source>
        <dbReference type="ARBA" id="ARBA00022989"/>
    </source>
</evidence>
<feature type="transmembrane region" description="Helical" evidence="6">
    <location>
        <begin position="203"/>
        <end position="220"/>
    </location>
</feature>
<keyword evidence="4 6" id="KW-0472">Membrane</keyword>
<dbReference type="Pfam" id="PF01490">
    <property type="entry name" value="Aa_trans"/>
    <property type="match status" value="1"/>
</dbReference>
<comment type="subcellular location">
    <subcellularLocation>
        <location evidence="1">Membrane</location>
        <topology evidence="1">Multi-pass membrane protein</topology>
    </subcellularLocation>
</comment>